<sequence length="398" mass="45655">MKEPVMVMESYALGAIGAIRSLGSAGYQVHACSWQPRALGLHSRYAAATCVHPRYETPEFIPWLREYIEANSIRLIIPSEGFVLGVRNHIREFMPLLPLPDDSDTLFSGFGKYDLFKRIQDRATANPHLLENLPPFLLLEQDEALPSEQQLADLGLPLFIKADGCHGLDTVHGEVARADTAKQAIERIKVLRKRFKLLMVQGFAPGIGAGCYFLRWNGNILAQFSNRCLHEVPHTGGLSSLRESWHHPAMMEDARLKLEAMEWQGVAMMEYRWNPETGRFYLMEMNARFWAALHLAIFSGVNFPQLLADVFFDRAANDKQPEYAEGLMARWTVPLEIGYVRSLMKDPDVSTSRWLKAIAEYFVLMVHPRVRADWNYPGDRQLYIRAWWEFLRGVLFER</sequence>
<keyword evidence="1" id="KW-0067">ATP-binding</keyword>
<dbReference type="RefSeq" id="WP_206561973.1">
    <property type="nucleotide sequence ID" value="NZ_JAFKCZ010000015.1"/>
</dbReference>
<dbReference type="PROSITE" id="PS50975">
    <property type="entry name" value="ATP_GRASP"/>
    <property type="match status" value="1"/>
</dbReference>
<dbReference type="EMBL" id="JAFKCZ010000015">
    <property type="protein sequence ID" value="MBN7798529.1"/>
    <property type="molecule type" value="Genomic_DNA"/>
</dbReference>
<evidence type="ECO:0000313" key="3">
    <source>
        <dbReference type="EMBL" id="MBN7798529.1"/>
    </source>
</evidence>
<organism evidence="3 4">
    <name type="scientific">Parahaliea mediterranea</name>
    <dbReference type="NCBI Taxonomy" id="651086"/>
    <lineage>
        <taxon>Bacteria</taxon>
        <taxon>Pseudomonadati</taxon>
        <taxon>Pseudomonadota</taxon>
        <taxon>Gammaproteobacteria</taxon>
        <taxon>Cellvibrionales</taxon>
        <taxon>Halieaceae</taxon>
        <taxon>Parahaliea</taxon>
    </lineage>
</organism>
<feature type="domain" description="ATP-grasp" evidence="2">
    <location>
        <begin position="122"/>
        <end position="312"/>
    </location>
</feature>
<dbReference type="Gene3D" id="3.40.50.20">
    <property type="match status" value="1"/>
</dbReference>
<keyword evidence="4" id="KW-1185">Reference proteome</keyword>
<reference evidence="3" key="1">
    <citation type="submission" date="2021-02" db="EMBL/GenBank/DDBJ databases">
        <title>PHA producing bacteria isolated from coastal sediment in Guangdong, Shenzhen.</title>
        <authorList>
            <person name="Zheng W."/>
            <person name="Yu S."/>
            <person name="Huang Y."/>
        </authorList>
    </citation>
    <scope>NUCLEOTIDE SEQUENCE</scope>
    <source>
        <strain evidence="3">TN14-10</strain>
    </source>
</reference>
<name>A0A939DHU0_9GAMM</name>
<accession>A0A939DHU0</accession>
<dbReference type="Gene3D" id="3.30.470.20">
    <property type="entry name" value="ATP-grasp fold, B domain"/>
    <property type="match status" value="1"/>
</dbReference>
<evidence type="ECO:0000256" key="1">
    <source>
        <dbReference type="PROSITE-ProRule" id="PRU00409"/>
    </source>
</evidence>
<dbReference type="SUPFAM" id="SSF56059">
    <property type="entry name" value="Glutathione synthetase ATP-binding domain-like"/>
    <property type="match status" value="1"/>
</dbReference>
<evidence type="ECO:0000259" key="2">
    <source>
        <dbReference type="PROSITE" id="PS50975"/>
    </source>
</evidence>
<dbReference type="GO" id="GO:0046872">
    <property type="term" value="F:metal ion binding"/>
    <property type="evidence" value="ECO:0007669"/>
    <property type="project" value="InterPro"/>
</dbReference>
<dbReference type="Pfam" id="PF15632">
    <property type="entry name" value="ATPgrasp_Ter"/>
    <property type="match status" value="1"/>
</dbReference>
<protein>
    <submittedName>
        <fullName evidence="3">ATP-grasp domain-containing protein</fullName>
    </submittedName>
</protein>
<keyword evidence="1" id="KW-0547">Nucleotide-binding</keyword>
<dbReference type="InterPro" id="IPR011761">
    <property type="entry name" value="ATP-grasp"/>
</dbReference>
<dbReference type="GO" id="GO:0005524">
    <property type="term" value="F:ATP binding"/>
    <property type="evidence" value="ECO:0007669"/>
    <property type="project" value="UniProtKB-UniRule"/>
</dbReference>
<comment type="caution">
    <text evidence="3">The sequence shown here is derived from an EMBL/GenBank/DDBJ whole genome shotgun (WGS) entry which is preliminary data.</text>
</comment>
<evidence type="ECO:0000313" key="4">
    <source>
        <dbReference type="Proteomes" id="UP000664303"/>
    </source>
</evidence>
<gene>
    <name evidence="3" type="ORF">JYP50_18145</name>
</gene>
<dbReference type="AlphaFoldDB" id="A0A939DHU0"/>
<proteinExistence type="predicted"/>
<dbReference type="Proteomes" id="UP000664303">
    <property type="component" value="Unassembled WGS sequence"/>
</dbReference>